<dbReference type="GO" id="GO:0008270">
    <property type="term" value="F:zinc ion binding"/>
    <property type="evidence" value="ECO:0007669"/>
    <property type="project" value="InterPro"/>
</dbReference>
<feature type="compositionally biased region" description="Polar residues" evidence="4">
    <location>
        <begin position="463"/>
        <end position="478"/>
    </location>
</feature>
<sequence length="518" mass="58795">MQHRKDGGDDVMSPTELPSEIFYNLIGEYRHTHWPDHISSDTLERMCLALSNRTVSGQLAFQYALCVLYKAIIHISRWLRSCSSQALSNCLERSRKSYITTSLRYLSDIDFTRSPSLPMIQAFLSGASLVQLLGQTSRSWFLTSLASRGLVALGYHQSTPMFLGSEERSEVRECVYWCYYMDKTLSMLLVRPSSLPDLSFNPATLVKPESKNPLSYKVKIMVQLAHVQDLYLKALAERQNDRPYPSSLVESLQVELYAVRLKILEVRPKYNNTPMLESEWDAVDFTYFSIACTALRLDSILLHYHKKRQECVQCARNALRAMQQCHTYVSSTSNTTPDSLFWTVLLYPLTPFFVIFCNIVATSDVDDLKLLKEATVTVASIGENFSFSMNLHGLLSQLIKLCSQLEVPLKQTSTTKFGEDQSNGKVPELLNNPHAVMPEESEKDQNSRLTTTFGQAAEVDANTDPQMENLSSSQFSDQDGSRRNSIWDDGLLWDFFNIQPSVEWFDAGYDSLIDGPLD</sequence>
<dbReference type="EMBL" id="NKJJ02000008">
    <property type="protein sequence ID" value="TPR10138.1"/>
    <property type="molecule type" value="Genomic_DNA"/>
</dbReference>
<dbReference type="GO" id="GO:0006351">
    <property type="term" value="P:DNA-templated transcription"/>
    <property type="evidence" value="ECO:0007669"/>
    <property type="project" value="InterPro"/>
</dbReference>
<evidence type="ECO:0000259" key="5">
    <source>
        <dbReference type="SMART" id="SM00906"/>
    </source>
</evidence>
<dbReference type="PANTHER" id="PTHR46910:SF5">
    <property type="entry name" value="ZN(II)2CYS6 TRANSCRIPTION FACTOR (EUROFUNG)"/>
    <property type="match status" value="1"/>
</dbReference>
<dbReference type="PANTHER" id="PTHR46910">
    <property type="entry name" value="TRANSCRIPTION FACTOR PDR1"/>
    <property type="match status" value="1"/>
</dbReference>
<organism evidence="6 7">
    <name type="scientific">Aspergillus niger</name>
    <dbReference type="NCBI Taxonomy" id="5061"/>
    <lineage>
        <taxon>Eukaryota</taxon>
        <taxon>Fungi</taxon>
        <taxon>Dikarya</taxon>
        <taxon>Ascomycota</taxon>
        <taxon>Pezizomycotina</taxon>
        <taxon>Eurotiomycetes</taxon>
        <taxon>Eurotiomycetidae</taxon>
        <taxon>Eurotiales</taxon>
        <taxon>Aspergillaceae</taxon>
        <taxon>Aspergillus</taxon>
        <taxon>Aspergillus subgen. Circumdati</taxon>
    </lineage>
</organism>
<dbReference type="InterPro" id="IPR007219">
    <property type="entry name" value="XnlR_reg_dom"/>
</dbReference>
<dbReference type="Proteomes" id="UP000197666">
    <property type="component" value="Unassembled WGS sequence"/>
</dbReference>
<gene>
    <name evidence="6" type="ORF">CAN33_0054970</name>
</gene>
<protein>
    <submittedName>
        <fullName evidence="6">BTB/POZ domain family protein</fullName>
    </submittedName>
</protein>
<feature type="domain" description="Xylanolytic transcriptional activator regulatory" evidence="5">
    <location>
        <begin position="139"/>
        <end position="210"/>
    </location>
</feature>
<keyword evidence="3" id="KW-0539">Nucleus</keyword>
<feature type="region of interest" description="Disordered" evidence="4">
    <location>
        <begin position="459"/>
        <end position="481"/>
    </location>
</feature>
<reference evidence="7" key="1">
    <citation type="submission" date="2018-10" db="EMBL/GenBank/DDBJ databases">
        <title>FDA dAtabase for Regulatory Grade micrObial Sequences (FDA-ARGOS): Supporting development and validation of Infectious Disease Dx tests.</title>
        <authorList>
            <person name="Kerrigan L."/>
            <person name="Tallon L."/>
            <person name="Sadzewicz L."/>
            <person name="Sengamalay N."/>
            <person name="Ott S."/>
            <person name="Godinez A."/>
            <person name="Nagaraj S."/>
            <person name="Vavikolanu K."/>
            <person name="Nadendla S."/>
            <person name="George J."/>
            <person name="Sichtig H."/>
        </authorList>
    </citation>
    <scope>NUCLEOTIDE SEQUENCE [LARGE SCALE GENOMIC DNA]</scope>
    <source>
        <strain evidence="7">FDAARGOS_311</strain>
    </source>
</reference>
<dbReference type="GO" id="GO:0003677">
    <property type="term" value="F:DNA binding"/>
    <property type="evidence" value="ECO:0007669"/>
    <property type="project" value="InterPro"/>
</dbReference>
<dbReference type="VEuPathDB" id="FungiDB:M747DRAFT_271992"/>
<dbReference type="VEuPathDB" id="FungiDB:ASPNIDRAFT2_1091339"/>
<keyword evidence="1" id="KW-0805">Transcription regulation</keyword>
<dbReference type="AlphaFoldDB" id="A0A505IF42"/>
<dbReference type="InterPro" id="IPR050987">
    <property type="entry name" value="AtrR-like"/>
</dbReference>
<dbReference type="CDD" id="cd12148">
    <property type="entry name" value="fungal_TF_MHR"/>
    <property type="match status" value="1"/>
</dbReference>
<dbReference type="Pfam" id="PF04082">
    <property type="entry name" value="Fungal_trans"/>
    <property type="match status" value="1"/>
</dbReference>
<evidence type="ECO:0000313" key="7">
    <source>
        <dbReference type="Proteomes" id="UP000197666"/>
    </source>
</evidence>
<evidence type="ECO:0000313" key="6">
    <source>
        <dbReference type="EMBL" id="TPR10138.1"/>
    </source>
</evidence>
<evidence type="ECO:0000256" key="3">
    <source>
        <dbReference type="ARBA" id="ARBA00023242"/>
    </source>
</evidence>
<name>A0A505IF42_ASPNG</name>
<proteinExistence type="predicted"/>
<dbReference type="VEuPathDB" id="FungiDB:An02g01140"/>
<accession>A0A505IF42</accession>
<dbReference type="SMART" id="SM00906">
    <property type="entry name" value="Fungal_trans"/>
    <property type="match status" value="1"/>
</dbReference>
<dbReference type="GO" id="GO:0003700">
    <property type="term" value="F:DNA-binding transcription factor activity"/>
    <property type="evidence" value="ECO:0007669"/>
    <property type="project" value="InterPro"/>
</dbReference>
<dbReference type="VEuPathDB" id="FungiDB:ATCC64974_73670"/>
<evidence type="ECO:0000256" key="1">
    <source>
        <dbReference type="ARBA" id="ARBA00023015"/>
    </source>
</evidence>
<evidence type="ECO:0000256" key="2">
    <source>
        <dbReference type="ARBA" id="ARBA00023163"/>
    </source>
</evidence>
<evidence type="ECO:0000256" key="4">
    <source>
        <dbReference type="SAM" id="MobiDB-lite"/>
    </source>
</evidence>
<comment type="caution">
    <text evidence="6">The sequence shown here is derived from an EMBL/GenBank/DDBJ whole genome shotgun (WGS) entry which is preliminary data.</text>
</comment>
<keyword evidence="2" id="KW-0804">Transcription</keyword>